<keyword evidence="2" id="KW-1185">Reference proteome</keyword>
<evidence type="ECO:0000313" key="2">
    <source>
        <dbReference type="Proteomes" id="UP001157440"/>
    </source>
</evidence>
<sequence>MDRLILECHTESRRNEIAWSAGRVAPHTYRTRQPPAEAPISAAGSDFQGRFAVLQPVMAALSAIIAAMMRIDLGRCAIFAAATKSINLTLPSKNTLCSKLILR</sequence>
<dbReference type="AlphaFoldDB" id="A0AA37TI81"/>
<protein>
    <submittedName>
        <fullName evidence="1">Uncharacterized protein</fullName>
    </submittedName>
</protein>
<evidence type="ECO:0000313" key="1">
    <source>
        <dbReference type="EMBL" id="GLS74369.1"/>
    </source>
</evidence>
<reference evidence="2" key="1">
    <citation type="journal article" date="2019" name="Int. J. Syst. Evol. Microbiol.">
        <title>The Global Catalogue of Microorganisms (GCM) 10K type strain sequencing project: providing services to taxonomists for standard genome sequencing and annotation.</title>
        <authorList>
            <consortium name="The Broad Institute Genomics Platform"/>
            <consortium name="The Broad Institute Genome Sequencing Center for Infectious Disease"/>
            <person name="Wu L."/>
            <person name="Ma J."/>
        </authorList>
    </citation>
    <scope>NUCLEOTIDE SEQUENCE [LARGE SCALE GENOMIC DNA]</scope>
    <source>
        <strain evidence="2">NBRC 103632</strain>
    </source>
</reference>
<dbReference type="Proteomes" id="UP001157440">
    <property type="component" value="Unassembled WGS sequence"/>
</dbReference>
<proteinExistence type="predicted"/>
<dbReference type="EMBL" id="BSPL01000038">
    <property type="protein sequence ID" value="GLS74369.1"/>
    <property type="molecule type" value="Genomic_DNA"/>
</dbReference>
<gene>
    <name evidence="1" type="ORF">GCM10007890_63870</name>
</gene>
<organism evidence="1 2">
    <name type="scientific">Methylobacterium tardum</name>
    <dbReference type="NCBI Taxonomy" id="374432"/>
    <lineage>
        <taxon>Bacteria</taxon>
        <taxon>Pseudomonadati</taxon>
        <taxon>Pseudomonadota</taxon>
        <taxon>Alphaproteobacteria</taxon>
        <taxon>Hyphomicrobiales</taxon>
        <taxon>Methylobacteriaceae</taxon>
        <taxon>Methylobacterium</taxon>
    </lineage>
</organism>
<accession>A0AA37TI81</accession>
<name>A0AA37TI81_9HYPH</name>
<comment type="caution">
    <text evidence="1">The sequence shown here is derived from an EMBL/GenBank/DDBJ whole genome shotgun (WGS) entry which is preliminary data.</text>
</comment>